<dbReference type="EMBL" id="KN824610">
    <property type="protein sequence ID" value="KIM19595.1"/>
    <property type="molecule type" value="Genomic_DNA"/>
</dbReference>
<dbReference type="HOGENOM" id="CLU_511068_0_0_1"/>
<gene>
    <name evidence="1" type="ORF">M408DRAFT_31089</name>
</gene>
<reference evidence="1 2" key="1">
    <citation type="submission" date="2014-04" db="EMBL/GenBank/DDBJ databases">
        <authorList>
            <consortium name="DOE Joint Genome Institute"/>
            <person name="Kuo A."/>
            <person name="Zuccaro A."/>
            <person name="Kohler A."/>
            <person name="Nagy L.G."/>
            <person name="Floudas D."/>
            <person name="Copeland A."/>
            <person name="Barry K.W."/>
            <person name="Cichocki N."/>
            <person name="Veneault-Fourrey C."/>
            <person name="LaButti K."/>
            <person name="Lindquist E.A."/>
            <person name="Lipzen A."/>
            <person name="Lundell T."/>
            <person name="Morin E."/>
            <person name="Murat C."/>
            <person name="Sun H."/>
            <person name="Tunlid A."/>
            <person name="Henrissat B."/>
            <person name="Grigoriev I.V."/>
            <person name="Hibbett D.S."/>
            <person name="Martin F."/>
            <person name="Nordberg H.P."/>
            <person name="Cantor M.N."/>
            <person name="Hua S.X."/>
        </authorList>
    </citation>
    <scope>NUCLEOTIDE SEQUENCE [LARGE SCALE GENOMIC DNA]</scope>
    <source>
        <strain evidence="1 2">MAFF 305830</strain>
    </source>
</reference>
<dbReference type="Proteomes" id="UP000054097">
    <property type="component" value="Unassembled WGS sequence"/>
</dbReference>
<organism evidence="1 2">
    <name type="scientific">Serendipita vermifera MAFF 305830</name>
    <dbReference type="NCBI Taxonomy" id="933852"/>
    <lineage>
        <taxon>Eukaryota</taxon>
        <taxon>Fungi</taxon>
        <taxon>Dikarya</taxon>
        <taxon>Basidiomycota</taxon>
        <taxon>Agaricomycotina</taxon>
        <taxon>Agaricomycetes</taxon>
        <taxon>Sebacinales</taxon>
        <taxon>Serendipitaceae</taxon>
        <taxon>Serendipita</taxon>
    </lineage>
</organism>
<proteinExistence type="predicted"/>
<sequence length="531" mass="60152">MPWVPAGEKERVNGPYTPMQFPWVDLSSIIAISHVNRCWREAALATPACWGTITIRFADFSKEKALREKAKIDFLLSRAQNFLLDVIILDEGAQDIWLPRWEFLATMKSSFKRARSIYARMVGIRLANHVIGELRDVETLEFLALWWYDHGTLRIEDQENGSSRGCMPMAYLRHAPKLRSVQTYGFPYPDPQIDPISLPSLESLILEDDPAHSQSLRGYDHLLRSCKLAISLTLVPSYSLLNTHSGPIITLPHLKYLELSPVSIIGVFRPSPRLIAPVLDTVAFRLKGGNSSLYQSEIVIISRELENSAALRKRFVLTEFGDDSRALRTRVHYAWPWSLVGCLRVLKYFEFVDTLEFRSCIWGFKPIWNRIWIHGADPNWATMGDGEIRLNKRSYVDEGDLDTRSPLSDANPITIDNSDLEGTNVSGSIHHQTPNLGRGESGSLLYSHKEVFMPNLRTITFKNCNFTDANGTSDFAHALARRQEILTRIGTSAGLERVCFIGKLNESSKAFCSQLRQAKGLEEVDIQVTEK</sequence>
<reference evidence="2" key="2">
    <citation type="submission" date="2015-01" db="EMBL/GenBank/DDBJ databases">
        <title>Evolutionary Origins and Diversification of the Mycorrhizal Mutualists.</title>
        <authorList>
            <consortium name="DOE Joint Genome Institute"/>
            <consortium name="Mycorrhizal Genomics Consortium"/>
            <person name="Kohler A."/>
            <person name="Kuo A."/>
            <person name="Nagy L.G."/>
            <person name="Floudas D."/>
            <person name="Copeland A."/>
            <person name="Barry K.W."/>
            <person name="Cichocki N."/>
            <person name="Veneault-Fourrey C."/>
            <person name="LaButti K."/>
            <person name="Lindquist E.A."/>
            <person name="Lipzen A."/>
            <person name="Lundell T."/>
            <person name="Morin E."/>
            <person name="Murat C."/>
            <person name="Riley R."/>
            <person name="Ohm R."/>
            <person name="Sun H."/>
            <person name="Tunlid A."/>
            <person name="Henrissat B."/>
            <person name="Grigoriev I.V."/>
            <person name="Hibbett D.S."/>
            <person name="Martin F."/>
        </authorList>
    </citation>
    <scope>NUCLEOTIDE SEQUENCE [LARGE SCALE GENOMIC DNA]</scope>
    <source>
        <strain evidence="2">MAFF 305830</strain>
    </source>
</reference>
<dbReference type="AlphaFoldDB" id="A0A0C3A4L3"/>
<keyword evidence="2" id="KW-1185">Reference proteome</keyword>
<accession>A0A0C3A4L3</accession>
<protein>
    <recommendedName>
        <fullName evidence="3">F-box domain-containing protein</fullName>
    </recommendedName>
</protein>
<evidence type="ECO:0008006" key="3">
    <source>
        <dbReference type="Google" id="ProtNLM"/>
    </source>
</evidence>
<evidence type="ECO:0000313" key="2">
    <source>
        <dbReference type="Proteomes" id="UP000054097"/>
    </source>
</evidence>
<evidence type="ECO:0000313" key="1">
    <source>
        <dbReference type="EMBL" id="KIM19595.1"/>
    </source>
</evidence>
<name>A0A0C3A4L3_SERVB</name>